<dbReference type="Gene3D" id="3.40.50.1820">
    <property type="entry name" value="alpha/beta hydrolase"/>
    <property type="match status" value="1"/>
</dbReference>
<feature type="region of interest" description="Disordered" evidence="7">
    <location>
        <begin position="1"/>
        <end position="21"/>
    </location>
</feature>
<evidence type="ECO:0000256" key="1">
    <source>
        <dbReference type="ARBA" id="ARBA00004173"/>
    </source>
</evidence>
<gene>
    <name evidence="8" type="ORF">K444DRAFT_583031</name>
</gene>
<evidence type="ECO:0000256" key="5">
    <source>
        <dbReference type="ARBA" id="ARBA00023128"/>
    </source>
</evidence>
<dbReference type="GeneID" id="36585893"/>
<reference evidence="8 9" key="1">
    <citation type="submission" date="2016-04" db="EMBL/GenBank/DDBJ databases">
        <title>A degradative enzymes factory behind the ericoid mycorrhizal symbiosis.</title>
        <authorList>
            <consortium name="DOE Joint Genome Institute"/>
            <person name="Martino E."/>
            <person name="Morin E."/>
            <person name="Grelet G."/>
            <person name="Kuo A."/>
            <person name="Kohler A."/>
            <person name="Daghino S."/>
            <person name="Barry K."/>
            <person name="Choi C."/>
            <person name="Cichocki N."/>
            <person name="Clum A."/>
            <person name="Copeland A."/>
            <person name="Hainaut M."/>
            <person name="Haridas S."/>
            <person name="Labutti K."/>
            <person name="Lindquist E."/>
            <person name="Lipzen A."/>
            <person name="Khouja H.-R."/>
            <person name="Murat C."/>
            <person name="Ohm R."/>
            <person name="Olson A."/>
            <person name="Spatafora J."/>
            <person name="Veneault-Fourrey C."/>
            <person name="Henrissat B."/>
            <person name="Grigoriev I."/>
            <person name="Martin F."/>
            <person name="Perotto S."/>
        </authorList>
    </citation>
    <scope>NUCLEOTIDE SEQUENCE [LARGE SCALE GENOMIC DNA]</scope>
    <source>
        <strain evidence="8 9">E</strain>
    </source>
</reference>
<evidence type="ECO:0000256" key="6">
    <source>
        <dbReference type="ARBA" id="ARBA00023136"/>
    </source>
</evidence>
<dbReference type="InParanoid" id="A0A2J6TNI8"/>
<dbReference type="EMBL" id="KZ613749">
    <property type="protein sequence ID" value="PMD64586.1"/>
    <property type="molecule type" value="Genomic_DNA"/>
</dbReference>
<dbReference type="GO" id="GO:0005739">
    <property type="term" value="C:mitochondrion"/>
    <property type="evidence" value="ECO:0007669"/>
    <property type="project" value="UniProtKB-SubCell"/>
</dbReference>
<protein>
    <recommendedName>
        <fullName evidence="10">DUF676 domain-containing protein</fullName>
    </recommendedName>
</protein>
<accession>A0A2J6TNI8</accession>
<dbReference type="Proteomes" id="UP000235371">
    <property type="component" value="Unassembled WGS sequence"/>
</dbReference>
<evidence type="ECO:0000256" key="4">
    <source>
        <dbReference type="ARBA" id="ARBA00022824"/>
    </source>
</evidence>
<dbReference type="GO" id="GO:0005783">
    <property type="term" value="C:endoplasmic reticulum"/>
    <property type="evidence" value="ECO:0007669"/>
    <property type="project" value="UniProtKB-SubCell"/>
</dbReference>
<keyword evidence="4" id="KW-0256">Endoplasmic reticulum</keyword>
<dbReference type="GO" id="GO:0016020">
    <property type="term" value="C:membrane"/>
    <property type="evidence" value="ECO:0007669"/>
    <property type="project" value="UniProtKB-SubCell"/>
</dbReference>
<evidence type="ECO:0000256" key="3">
    <source>
        <dbReference type="ARBA" id="ARBA00004370"/>
    </source>
</evidence>
<evidence type="ECO:0000256" key="2">
    <source>
        <dbReference type="ARBA" id="ARBA00004240"/>
    </source>
</evidence>
<evidence type="ECO:0000313" key="9">
    <source>
        <dbReference type="Proteomes" id="UP000235371"/>
    </source>
</evidence>
<dbReference type="PANTHER" id="PTHR48182:SF2">
    <property type="entry name" value="PROTEIN SERAC1"/>
    <property type="match status" value="1"/>
</dbReference>
<name>A0A2J6TNI8_9HELO</name>
<sequence>MEAGQTSDIAETPPANPAPSEFRRVDVSETSFTTLYDGSEKDGKDAIVDIIFVHGLGGNPETTWSTSKPSHETFWPAEFLLAAFPCTRILTWGYDSKVTLFFSGSVDQGSYYSHTKDLLYDVNDIRATNSRPIVWIAHSLGGIIVKEALLRAQSGLGDNSLKDIYDSTKQVLFLGTPHRGSSMASWGILAERIVKAAGFDTNAVILKQLTTQSPALGNLNERFISLLRSQDFDVVTFQEAKGMEGMRGLNGKVVEDFSSTIADERQRTIPGNHSEMCKFSSIQETGYRRIEAELRRVILKIQEIAGNGALAQAGSSSTFRSH</sequence>
<dbReference type="RefSeq" id="XP_024741490.1">
    <property type="nucleotide sequence ID" value="XM_024877816.1"/>
</dbReference>
<dbReference type="InterPro" id="IPR029058">
    <property type="entry name" value="AB_hydrolase_fold"/>
</dbReference>
<dbReference type="InterPro" id="IPR052374">
    <property type="entry name" value="SERAC1"/>
</dbReference>
<comment type="subcellular location">
    <subcellularLocation>
        <location evidence="2">Endoplasmic reticulum</location>
    </subcellularLocation>
    <subcellularLocation>
        <location evidence="3">Membrane</location>
    </subcellularLocation>
    <subcellularLocation>
        <location evidence="1">Mitochondrion</location>
    </subcellularLocation>
</comment>
<dbReference type="AlphaFoldDB" id="A0A2J6TNI8"/>
<evidence type="ECO:0000256" key="7">
    <source>
        <dbReference type="SAM" id="MobiDB-lite"/>
    </source>
</evidence>
<keyword evidence="9" id="KW-1185">Reference proteome</keyword>
<organism evidence="8 9">
    <name type="scientific">Hyaloscypha bicolor E</name>
    <dbReference type="NCBI Taxonomy" id="1095630"/>
    <lineage>
        <taxon>Eukaryota</taxon>
        <taxon>Fungi</taxon>
        <taxon>Dikarya</taxon>
        <taxon>Ascomycota</taxon>
        <taxon>Pezizomycotina</taxon>
        <taxon>Leotiomycetes</taxon>
        <taxon>Helotiales</taxon>
        <taxon>Hyaloscyphaceae</taxon>
        <taxon>Hyaloscypha</taxon>
        <taxon>Hyaloscypha bicolor</taxon>
    </lineage>
</organism>
<keyword evidence="6" id="KW-0472">Membrane</keyword>
<proteinExistence type="predicted"/>
<evidence type="ECO:0008006" key="10">
    <source>
        <dbReference type="Google" id="ProtNLM"/>
    </source>
</evidence>
<keyword evidence="5" id="KW-0496">Mitochondrion</keyword>
<evidence type="ECO:0000313" key="8">
    <source>
        <dbReference type="EMBL" id="PMD64586.1"/>
    </source>
</evidence>
<dbReference type="OrthoDB" id="1658288at2759"/>
<dbReference type="SUPFAM" id="SSF53474">
    <property type="entry name" value="alpha/beta-Hydrolases"/>
    <property type="match status" value="1"/>
</dbReference>
<dbReference type="PANTHER" id="PTHR48182">
    <property type="entry name" value="PROTEIN SERAC1"/>
    <property type="match status" value="1"/>
</dbReference>